<evidence type="ECO:0000256" key="9">
    <source>
        <dbReference type="HAMAP-Rule" id="MF_00151"/>
    </source>
</evidence>
<dbReference type="Gene3D" id="3.40.50.620">
    <property type="entry name" value="HUPs"/>
    <property type="match status" value="1"/>
</dbReference>
<dbReference type="GO" id="GO:0005737">
    <property type="term" value="C:cytoplasm"/>
    <property type="evidence" value="ECO:0007669"/>
    <property type="project" value="UniProtKB-SubCell"/>
</dbReference>
<dbReference type="AlphaFoldDB" id="A0A9D1JZS6"/>
<proteinExistence type="inferred from homology"/>
<evidence type="ECO:0000256" key="1">
    <source>
        <dbReference type="ARBA" id="ARBA00022490"/>
    </source>
</evidence>
<feature type="binding site" evidence="9">
    <location>
        <begin position="9"/>
        <end position="10"/>
    </location>
    <ligand>
        <name>ATP</name>
        <dbReference type="ChEBI" id="CHEBI:30616"/>
    </ligand>
</feature>
<comment type="subcellular location">
    <subcellularLocation>
        <location evidence="9">Cytoplasm</location>
    </subcellularLocation>
</comment>
<dbReference type="NCBIfam" id="TIGR01510">
    <property type="entry name" value="coaD_prev_kdtB"/>
    <property type="match status" value="1"/>
</dbReference>
<keyword evidence="3 9" id="KW-0548">Nucleotidyltransferase</keyword>
<dbReference type="CDD" id="cd02163">
    <property type="entry name" value="PPAT"/>
    <property type="match status" value="1"/>
</dbReference>
<dbReference type="PANTHER" id="PTHR21342:SF1">
    <property type="entry name" value="PHOSPHOPANTETHEINE ADENYLYLTRANSFERASE"/>
    <property type="match status" value="1"/>
</dbReference>
<evidence type="ECO:0000313" key="11">
    <source>
        <dbReference type="EMBL" id="HIS76566.1"/>
    </source>
</evidence>
<feature type="binding site" evidence="9">
    <location>
        <position position="74"/>
    </location>
    <ligand>
        <name>substrate</name>
    </ligand>
</feature>
<feature type="binding site" evidence="9">
    <location>
        <position position="99"/>
    </location>
    <ligand>
        <name>ATP</name>
        <dbReference type="ChEBI" id="CHEBI:30616"/>
    </ligand>
</feature>
<name>A0A9D1JZS6_9FIRM</name>
<evidence type="ECO:0000259" key="10">
    <source>
        <dbReference type="Pfam" id="PF01467"/>
    </source>
</evidence>
<feature type="binding site" evidence="9">
    <location>
        <position position="9"/>
    </location>
    <ligand>
        <name>substrate</name>
    </ligand>
</feature>
<evidence type="ECO:0000256" key="4">
    <source>
        <dbReference type="ARBA" id="ARBA00022741"/>
    </source>
</evidence>
<evidence type="ECO:0000256" key="7">
    <source>
        <dbReference type="ARBA" id="ARBA00022993"/>
    </source>
</evidence>
<accession>A0A9D1JZS6</accession>
<comment type="subunit">
    <text evidence="9">Homohexamer.</text>
</comment>
<dbReference type="PRINTS" id="PR01020">
    <property type="entry name" value="LPSBIOSNTHSS"/>
</dbReference>
<keyword evidence="6 9" id="KW-0460">Magnesium</keyword>
<dbReference type="EMBL" id="DVJP01000047">
    <property type="protein sequence ID" value="HIS76566.1"/>
    <property type="molecule type" value="Genomic_DNA"/>
</dbReference>
<dbReference type="InterPro" id="IPR004821">
    <property type="entry name" value="Cyt_trans-like"/>
</dbReference>
<sequence>MRIAVCPGSFDPITLGHLDIIRRAAKLFDQVIVLVSINAAKNSCSFTREERLHLIEKAIVGMENVRVDSTDGLLADYLRDAGACAIVKGLRAVSDFEYEFQMSLANKRLNPDAETIFFTAAAENMYLSSSIVKQIASFGGDISEFVPECILEEIKERLCQKRAGE</sequence>
<keyword evidence="4 9" id="KW-0547">Nucleotide-binding</keyword>
<comment type="catalytic activity">
    <reaction evidence="8 9">
        <text>(R)-4'-phosphopantetheine + ATP + H(+) = 3'-dephospho-CoA + diphosphate</text>
        <dbReference type="Rhea" id="RHEA:19801"/>
        <dbReference type="ChEBI" id="CHEBI:15378"/>
        <dbReference type="ChEBI" id="CHEBI:30616"/>
        <dbReference type="ChEBI" id="CHEBI:33019"/>
        <dbReference type="ChEBI" id="CHEBI:57328"/>
        <dbReference type="ChEBI" id="CHEBI:61723"/>
        <dbReference type="EC" id="2.7.7.3"/>
    </reaction>
</comment>
<dbReference type="HAMAP" id="MF_00151">
    <property type="entry name" value="PPAT_bact"/>
    <property type="match status" value="1"/>
</dbReference>
<dbReference type="GO" id="GO:0005524">
    <property type="term" value="F:ATP binding"/>
    <property type="evidence" value="ECO:0007669"/>
    <property type="project" value="UniProtKB-KW"/>
</dbReference>
<comment type="cofactor">
    <cofactor evidence="9">
        <name>Mg(2+)</name>
        <dbReference type="ChEBI" id="CHEBI:18420"/>
    </cofactor>
</comment>
<gene>
    <name evidence="9 11" type="primary">coaD</name>
    <name evidence="11" type="ORF">IAB51_07110</name>
</gene>
<keyword evidence="2 9" id="KW-0808">Transferase</keyword>
<dbReference type="SUPFAM" id="SSF52374">
    <property type="entry name" value="Nucleotidylyl transferase"/>
    <property type="match status" value="1"/>
</dbReference>
<keyword evidence="1 9" id="KW-0963">Cytoplasm</keyword>
<dbReference type="NCBIfam" id="TIGR00125">
    <property type="entry name" value="cyt_tran_rel"/>
    <property type="match status" value="1"/>
</dbReference>
<feature type="binding site" evidence="9">
    <location>
        <begin position="89"/>
        <end position="91"/>
    </location>
    <ligand>
        <name>ATP</name>
        <dbReference type="ChEBI" id="CHEBI:30616"/>
    </ligand>
</feature>
<evidence type="ECO:0000256" key="8">
    <source>
        <dbReference type="ARBA" id="ARBA00029346"/>
    </source>
</evidence>
<feature type="site" description="Transition state stabilizer" evidence="9">
    <location>
        <position position="17"/>
    </location>
</feature>
<dbReference type="PANTHER" id="PTHR21342">
    <property type="entry name" value="PHOSPHOPANTETHEINE ADENYLYLTRANSFERASE"/>
    <property type="match status" value="1"/>
</dbReference>
<dbReference type="Proteomes" id="UP000824002">
    <property type="component" value="Unassembled WGS sequence"/>
</dbReference>
<comment type="similarity">
    <text evidence="9">Belongs to the bacterial CoaD family.</text>
</comment>
<reference evidence="11" key="2">
    <citation type="journal article" date="2021" name="PeerJ">
        <title>Extensive microbial diversity within the chicken gut microbiome revealed by metagenomics and culture.</title>
        <authorList>
            <person name="Gilroy R."/>
            <person name="Ravi A."/>
            <person name="Getino M."/>
            <person name="Pursley I."/>
            <person name="Horton D.L."/>
            <person name="Alikhan N.F."/>
            <person name="Baker D."/>
            <person name="Gharbi K."/>
            <person name="Hall N."/>
            <person name="Watson M."/>
            <person name="Adriaenssens E.M."/>
            <person name="Foster-Nyarko E."/>
            <person name="Jarju S."/>
            <person name="Secka A."/>
            <person name="Antonio M."/>
            <person name="Oren A."/>
            <person name="Chaudhuri R.R."/>
            <person name="La Ragione R."/>
            <person name="Hildebrand F."/>
            <person name="Pallen M.J."/>
        </authorList>
    </citation>
    <scope>NUCLEOTIDE SEQUENCE</scope>
    <source>
        <strain evidence="11">CHK199-13235</strain>
    </source>
</reference>
<keyword evidence="7 9" id="KW-0173">Coenzyme A biosynthesis</keyword>
<evidence type="ECO:0000256" key="6">
    <source>
        <dbReference type="ARBA" id="ARBA00022842"/>
    </source>
</evidence>
<evidence type="ECO:0000313" key="12">
    <source>
        <dbReference type="Proteomes" id="UP000824002"/>
    </source>
</evidence>
<evidence type="ECO:0000256" key="5">
    <source>
        <dbReference type="ARBA" id="ARBA00022840"/>
    </source>
</evidence>
<organism evidence="11 12">
    <name type="scientific">Candidatus Merdivicinus excrementipullorum</name>
    <dbReference type="NCBI Taxonomy" id="2840867"/>
    <lineage>
        <taxon>Bacteria</taxon>
        <taxon>Bacillati</taxon>
        <taxon>Bacillota</taxon>
        <taxon>Clostridia</taxon>
        <taxon>Eubacteriales</taxon>
        <taxon>Oscillospiraceae</taxon>
        <taxon>Oscillospiraceae incertae sedis</taxon>
        <taxon>Candidatus Merdivicinus</taxon>
    </lineage>
</organism>
<feature type="binding site" evidence="9">
    <location>
        <position position="41"/>
    </location>
    <ligand>
        <name>substrate</name>
    </ligand>
</feature>
<evidence type="ECO:0000256" key="3">
    <source>
        <dbReference type="ARBA" id="ARBA00022695"/>
    </source>
</evidence>
<protein>
    <recommendedName>
        <fullName evidence="9">Phosphopantetheine adenylyltransferase</fullName>
        <ecNumber evidence="9">2.7.7.3</ecNumber>
    </recommendedName>
    <alternativeName>
        <fullName evidence="9">Dephospho-CoA pyrophosphorylase</fullName>
    </alternativeName>
    <alternativeName>
        <fullName evidence="9">Pantetheine-phosphate adenylyltransferase</fullName>
        <shortName evidence="9">PPAT</shortName>
    </alternativeName>
</protein>
<feature type="domain" description="Cytidyltransferase-like" evidence="10">
    <location>
        <begin position="5"/>
        <end position="134"/>
    </location>
</feature>
<dbReference type="GO" id="GO:0015937">
    <property type="term" value="P:coenzyme A biosynthetic process"/>
    <property type="evidence" value="ECO:0007669"/>
    <property type="project" value="UniProtKB-UniRule"/>
</dbReference>
<dbReference type="Pfam" id="PF01467">
    <property type="entry name" value="CTP_transf_like"/>
    <property type="match status" value="1"/>
</dbReference>
<feature type="binding site" evidence="9">
    <location>
        <position position="17"/>
    </location>
    <ligand>
        <name>ATP</name>
        <dbReference type="ChEBI" id="CHEBI:30616"/>
    </ligand>
</feature>
<reference evidence="11" key="1">
    <citation type="submission" date="2020-10" db="EMBL/GenBank/DDBJ databases">
        <authorList>
            <person name="Gilroy R."/>
        </authorList>
    </citation>
    <scope>NUCLEOTIDE SEQUENCE</scope>
    <source>
        <strain evidence="11">CHK199-13235</strain>
    </source>
</reference>
<comment type="function">
    <text evidence="9">Reversibly transfers an adenylyl group from ATP to 4'-phosphopantetheine, yielding dephospho-CoA (dPCoA) and pyrophosphate.</text>
</comment>
<dbReference type="GO" id="GO:0004595">
    <property type="term" value="F:pantetheine-phosphate adenylyltransferase activity"/>
    <property type="evidence" value="ECO:0007669"/>
    <property type="project" value="UniProtKB-UniRule"/>
</dbReference>
<comment type="caution">
    <text evidence="11">The sequence shown here is derived from an EMBL/GenBank/DDBJ whole genome shotgun (WGS) entry which is preliminary data.</text>
</comment>
<keyword evidence="5 9" id="KW-0067">ATP-binding</keyword>
<dbReference type="InterPro" id="IPR014729">
    <property type="entry name" value="Rossmann-like_a/b/a_fold"/>
</dbReference>
<feature type="binding site" evidence="9">
    <location>
        <begin position="124"/>
        <end position="130"/>
    </location>
    <ligand>
        <name>ATP</name>
        <dbReference type="ChEBI" id="CHEBI:30616"/>
    </ligand>
</feature>
<feature type="binding site" evidence="9">
    <location>
        <position position="88"/>
    </location>
    <ligand>
        <name>substrate</name>
    </ligand>
</feature>
<dbReference type="EC" id="2.7.7.3" evidence="9"/>
<comment type="pathway">
    <text evidence="9">Cofactor biosynthesis; coenzyme A biosynthesis; CoA from (R)-pantothenate: step 4/5.</text>
</comment>
<dbReference type="InterPro" id="IPR001980">
    <property type="entry name" value="PPAT"/>
</dbReference>
<evidence type="ECO:0000256" key="2">
    <source>
        <dbReference type="ARBA" id="ARBA00022679"/>
    </source>
</evidence>